<proteinExistence type="predicted"/>
<name>A0ABT0YH96_9BURK</name>
<feature type="compositionally biased region" description="Polar residues" evidence="1">
    <location>
        <begin position="133"/>
        <end position="145"/>
    </location>
</feature>
<evidence type="ECO:0000259" key="3">
    <source>
        <dbReference type="PROSITE" id="PS50914"/>
    </source>
</evidence>
<feature type="chain" id="PRO_5046780856" evidence="2">
    <location>
        <begin position="18"/>
        <end position="160"/>
    </location>
</feature>
<dbReference type="InterPro" id="IPR007055">
    <property type="entry name" value="BON_dom"/>
</dbReference>
<feature type="compositionally biased region" description="Basic and acidic residues" evidence="1">
    <location>
        <begin position="41"/>
        <end position="55"/>
    </location>
</feature>
<evidence type="ECO:0000313" key="5">
    <source>
        <dbReference type="Proteomes" id="UP001165541"/>
    </source>
</evidence>
<organism evidence="4 5">
    <name type="scientific">Caldimonas mangrovi</name>
    <dbReference type="NCBI Taxonomy" id="2944811"/>
    <lineage>
        <taxon>Bacteria</taxon>
        <taxon>Pseudomonadati</taxon>
        <taxon>Pseudomonadota</taxon>
        <taxon>Betaproteobacteria</taxon>
        <taxon>Burkholderiales</taxon>
        <taxon>Sphaerotilaceae</taxon>
        <taxon>Caldimonas</taxon>
    </lineage>
</organism>
<evidence type="ECO:0000256" key="1">
    <source>
        <dbReference type="SAM" id="MobiDB-lite"/>
    </source>
</evidence>
<protein>
    <submittedName>
        <fullName evidence="4">BON domain-containing protein</fullName>
    </submittedName>
</protein>
<sequence length="160" mass="16271">MKALTLMGTLAAAVALTACNRAGEDTTAARDDDSVVAQAEQRSEAMGDRAGEAARDAGNAMERGAERAGNAVERGVENTGDAISDAAITASVNAELARDNDLSALGIDVDTENGRVTLSGTAPNDAARERATQLASSVRGVTSVDNGLRVESNANARPAQ</sequence>
<dbReference type="InterPro" id="IPR014004">
    <property type="entry name" value="Transpt-assoc_nodulatn_dom_bac"/>
</dbReference>
<feature type="region of interest" description="Disordered" evidence="1">
    <location>
        <begin position="116"/>
        <end position="160"/>
    </location>
</feature>
<evidence type="ECO:0000313" key="4">
    <source>
        <dbReference type="EMBL" id="MCM5678111.1"/>
    </source>
</evidence>
<dbReference type="PROSITE" id="PS50914">
    <property type="entry name" value="BON"/>
    <property type="match status" value="1"/>
</dbReference>
<evidence type="ECO:0000256" key="2">
    <source>
        <dbReference type="SAM" id="SignalP"/>
    </source>
</evidence>
<dbReference type="SMART" id="SM00749">
    <property type="entry name" value="BON"/>
    <property type="match status" value="1"/>
</dbReference>
<dbReference type="InterPro" id="IPR051686">
    <property type="entry name" value="Lipoprotein_DolP"/>
</dbReference>
<feature type="signal peptide" evidence="2">
    <location>
        <begin position="1"/>
        <end position="17"/>
    </location>
</feature>
<dbReference type="Proteomes" id="UP001165541">
    <property type="component" value="Unassembled WGS sequence"/>
</dbReference>
<dbReference type="PROSITE" id="PS51257">
    <property type="entry name" value="PROKAR_LIPOPROTEIN"/>
    <property type="match status" value="1"/>
</dbReference>
<gene>
    <name evidence="4" type="ORF">M8A51_01020</name>
</gene>
<feature type="domain" description="BON" evidence="3">
    <location>
        <begin position="84"/>
        <end position="152"/>
    </location>
</feature>
<feature type="region of interest" description="Disordered" evidence="1">
    <location>
        <begin position="25"/>
        <end position="73"/>
    </location>
</feature>
<dbReference type="EMBL" id="JAMKFE010000001">
    <property type="protein sequence ID" value="MCM5678111.1"/>
    <property type="molecule type" value="Genomic_DNA"/>
</dbReference>
<dbReference type="RefSeq" id="WP_251776231.1">
    <property type="nucleotide sequence ID" value="NZ_JAMKFE010000001.1"/>
</dbReference>
<reference evidence="4" key="1">
    <citation type="submission" date="2022-05" db="EMBL/GenBank/DDBJ databases">
        <title>Schlegelella sp. nov., isolated from mangrove soil.</title>
        <authorList>
            <person name="Liu Y."/>
            <person name="Ge X."/>
            <person name="Liu W."/>
        </authorList>
    </citation>
    <scope>NUCLEOTIDE SEQUENCE</scope>
    <source>
        <strain evidence="4">S2-27</strain>
    </source>
</reference>
<comment type="caution">
    <text evidence="4">The sequence shown here is derived from an EMBL/GenBank/DDBJ whole genome shotgun (WGS) entry which is preliminary data.</text>
</comment>
<dbReference type="PANTHER" id="PTHR34606:SF15">
    <property type="entry name" value="BON DOMAIN-CONTAINING PROTEIN"/>
    <property type="match status" value="1"/>
</dbReference>
<accession>A0ABT0YH96</accession>
<dbReference type="Pfam" id="PF04972">
    <property type="entry name" value="BON"/>
    <property type="match status" value="1"/>
</dbReference>
<dbReference type="Gene3D" id="3.30.1340.30">
    <property type="match status" value="1"/>
</dbReference>
<keyword evidence="5" id="KW-1185">Reference proteome</keyword>
<keyword evidence="2" id="KW-0732">Signal</keyword>
<dbReference type="PANTHER" id="PTHR34606">
    <property type="entry name" value="BON DOMAIN-CONTAINING PROTEIN"/>
    <property type="match status" value="1"/>
</dbReference>